<dbReference type="OMA" id="TESKFRH"/>
<name>K6UF34_PLACD</name>
<dbReference type="AlphaFoldDB" id="K6UF34"/>
<protein>
    <submittedName>
        <fullName evidence="1">CYIR protein</fullName>
    </submittedName>
</protein>
<sequence>MLFLLYLHDFYEQKFPLNIFIKDIEDFIHNKQRYSDSPDLKDIIKENNVELTNIGCAVYRGYTYLSALNKENSRKFCNYLNLWLDEQKNTHLTVKRDINEDKWVLIENLCNKLNEKEGGNRPCERHRKEKNATEITKRKNLMVYCAKRDFFKGLCVESQRKTTIINDKCLLFYKLTNENYTKFYNEIRCFDHSLDHNDYRYYISEDCDLNNMAKTFPTFNVETYEIEYNDKSRIQIEKCPSTSVVTGVDHASANSRHLILDSDENEITRVVHHTPPVQPSFDNKASKPIYYAGLSALGIAFTSMVLYKV</sequence>
<dbReference type="OrthoDB" id="384156at2759"/>
<accession>K6UF34</accession>
<dbReference type="KEGG" id="pcy:PCYB_001540"/>
<reference evidence="1 2" key="1">
    <citation type="journal article" date="2012" name="Nat. Genet.">
        <title>Plasmodium cynomolgi genome sequences provide insight into Plasmodium vivax and the monkey malaria clade.</title>
        <authorList>
            <person name="Tachibana S."/>
            <person name="Sullivan S.A."/>
            <person name="Kawai S."/>
            <person name="Nakamura S."/>
            <person name="Kim H.R."/>
            <person name="Goto N."/>
            <person name="Arisue N."/>
            <person name="Palacpac N.M.Q."/>
            <person name="Honma H."/>
            <person name="Yagi M."/>
            <person name="Tougan T."/>
            <person name="Katakai Y."/>
            <person name="Kaneko O."/>
            <person name="Mita T."/>
            <person name="Kita K."/>
            <person name="Yasutomi Y."/>
            <person name="Sutton P.L."/>
            <person name="Shakhbatyan R."/>
            <person name="Horii T."/>
            <person name="Yasunaga T."/>
            <person name="Barnwell J.W."/>
            <person name="Escalante A.A."/>
            <person name="Carlton J.M."/>
            <person name="Tanabe K."/>
        </authorList>
    </citation>
    <scope>NUCLEOTIDE SEQUENCE [LARGE SCALE GENOMIC DNA]</scope>
    <source>
        <strain evidence="1 2">B</strain>
    </source>
</reference>
<dbReference type="RefSeq" id="XP_004227624.1">
    <property type="nucleotide sequence ID" value="XM_004227576.1"/>
</dbReference>
<dbReference type="PhylomeDB" id="K6UF34"/>
<evidence type="ECO:0000313" key="2">
    <source>
        <dbReference type="Proteomes" id="UP000006319"/>
    </source>
</evidence>
<dbReference type="EMBL" id="DF157129">
    <property type="protein sequence ID" value="GAB69406.1"/>
    <property type="molecule type" value="Genomic_DNA"/>
</dbReference>
<keyword evidence="2" id="KW-1185">Reference proteome</keyword>
<proteinExistence type="predicted"/>
<dbReference type="VEuPathDB" id="PlasmoDB:PCYB_001540"/>
<dbReference type="GeneID" id="14695949"/>
<evidence type="ECO:0000313" key="1">
    <source>
        <dbReference type="EMBL" id="GAB69406.1"/>
    </source>
</evidence>
<gene>
    <name evidence="1" type="ORF">PCYB_001540</name>
</gene>
<organism evidence="1 2">
    <name type="scientific">Plasmodium cynomolgi (strain B)</name>
    <dbReference type="NCBI Taxonomy" id="1120755"/>
    <lineage>
        <taxon>Eukaryota</taxon>
        <taxon>Sar</taxon>
        <taxon>Alveolata</taxon>
        <taxon>Apicomplexa</taxon>
        <taxon>Aconoidasida</taxon>
        <taxon>Haemosporida</taxon>
        <taxon>Plasmodiidae</taxon>
        <taxon>Plasmodium</taxon>
        <taxon>Plasmodium (Plasmodium)</taxon>
    </lineage>
</organism>
<dbReference type="Proteomes" id="UP000006319">
    <property type="component" value="Unassembled WGS sequence"/>
</dbReference>